<feature type="domain" description="F-box" evidence="1">
    <location>
        <begin position="12"/>
        <end position="43"/>
    </location>
</feature>
<dbReference type="Pfam" id="PF00646">
    <property type="entry name" value="F-box"/>
    <property type="match status" value="1"/>
</dbReference>
<proteinExistence type="predicted"/>
<gene>
    <name evidence="2" type="ORF">AKO1_009095</name>
</gene>
<name>A0AAW2ZJF1_9EUKA</name>
<evidence type="ECO:0000313" key="3">
    <source>
        <dbReference type="Proteomes" id="UP001431209"/>
    </source>
</evidence>
<dbReference type="InterPro" id="IPR001810">
    <property type="entry name" value="F-box_dom"/>
</dbReference>
<dbReference type="EMBL" id="JAOPGA020001493">
    <property type="protein sequence ID" value="KAL0488925.1"/>
    <property type="molecule type" value="Genomic_DNA"/>
</dbReference>
<dbReference type="AlphaFoldDB" id="A0AAW2ZJF1"/>
<comment type="caution">
    <text evidence="2">The sequence shown here is derived from an EMBL/GenBank/DDBJ whole genome shotgun (WGS) entry which is preliminary data.</text>
</comment>
<evidence type="ECO:0000313" key="2">
    <source>
        <dbReference type="EMBL" id="KAL0488925.1"/>
    </source>
</evidence>
<keyword evidence="3" id="KW-1185">Reference proteome</keyword>
<sequence>MDRLTNEHSQVLCLPEILQHIFAYMEDKDVARSHLVNKHFNHHLPRFHQTNYNNKHFMVSVDDPVKLDLDIAVKSATSMKIELTWMDQGWGNKKGTFLIKEIKLDEDGKSFLTSTIQPFDVAGHRRSVNETEFKFEEEIHGLEFRVIVGGGGGHQLNIEKLKILMTYLPHSEL</sequence>
<dbReference type="InterPro" id="IPR036047">
    <property type="entry name" value="F-box-like_dom_sf"/>
</dbReference>
<dbReference type="SUPFAM" id="SSF81383">
    <property type="entry name" value="F-box domain"/>
    <property type="match status" value="1"/>
</dbReference>
<accession>A0AAW2ZJF1</accession>
<protein>
    <submittedName>
        <fullName evidence="2">Urease subunit alpha</fullName>
    </submittedName>
</protein>
<dbReference type="Proteomes" id="UP001431209">
    <property type="component" value="Unassembled WGS sequence"/>
</dbReference>
<organism evidence="2 3">
    <name type="scientific">Acrasis kona</name>
    <dbReference type="NCBI Taxonomy" id="1008807"/>
    <lineage>
        <taxon>Eukaryota</taxon>
        <taxon>Discoba</taxon>
        <taxon>Heterolobosea</taxon>
        <taxon>Tetramitia</taxon>
        <taxon>Eutetramitia</taxon>
        <taxon>Acrasidae</taxon>
        <taxon>Acrasis</taxon>
    </lineage>
</organism>
<evidence type="ECO:0000259" key="1">
    <source>
        <dbReference type="Pfam" id="PF00646"/>
    </source>
</evidence>
<dbReference type="CDD" id="cd09917">
    <property type="entry name" value="F-box_SF"/>
    <property type="match status" value="1"/>
</dbReference>
<reference evidence="2 3" key="1">
    <citation type="submission" date="2024-03" db="EMBL/GenBank/DDBJ databases">
        <title>The Acrasis kona genome and developmental transcriptomes reveal deep origins of eukaryotic multicellular pathways.</title>
        <authorList>
            <person name="Sheikh S."/>
            <person name="Fu C.-J."/>
            <person name="Brown M.W."/>
            <person name="Baldauf S.L."/>
        </authorList>
    </citation>
    <scope>NUCLEOTIDE SEQUENCE [LARGE SCALE GENOMIC DNA]</scope>
    <source>
        <strain evidence="2 3">ATCC MYA-3509</strain>
    </source>
</reference>